<feature type="transmembrane region" description="Helical" evidence="7">
    <location>
        <begin position="179"/>
        <end position="197"/>
    </location>
</feature>
<dbReference type="PANTHER" id="PTHR35042:SF1">
    <property type="entry name" value="DUF1772-DOMAIN-CONTAINING PROTEIN"/>
    <property type="match status" value="1"/>
</dbReference>
<evidence type="ECO:0000256" key="5">
    <source>
        <dbReference type="ARBA" id="ARBA00023136"/>
    </source>
</evidence>
<feature type="non-terminal residue" evidence="8">
    <location>
        <position position="1"/>
    </location>
</feature>
<sequence length="198" mass="20765">MDTNVTVAQAIGSLGCGLAASSMSFTSLTLVPTLLLPARHVSASAVRTDRGPGTPIAHLSRQWLDVQNAGHRMLPPLTVAAALANAYLAWILRGSPAPAAVGVSWAKFYAAAAVITMGTVPWSVLAVQPVVNQLEAHNARHDAIVADKTVGLSEQDQVKHAAEDAQVPALIERWSTLNLYRAVFPLLGALLGVYGVFG</sequence>
<dbReference type="AlphaFoldDB" id="A0A9W9IIB7"/>
<name>A0A9W9IIB7_9EURO</name>
<reference evidence="8" key="2">
    <citation type="journal article" date="2023" name="IMA Fungus">
        <title>Comparative genomic study of the Penicillium genus elucidates a diverse pangenome and 15 lateral gene transfer events.</title>
        <authorList>
            <person name="Petersen C."/>
            <person name="Sorensen T."/>
            <person name="Nielsen M.R."/>
            <person name="Sondergaard T.E."/>
            <person name="Sorensen J.L."/>
            <person name="Fitzpatrick D.A."/>
            <person name="Frisvad J.C."/>
            <person name="Nielsen K.L."/>
        </authorList>
    </citation>
    <scope>NUCLEOTIDE SEQUENCE</scope>
    <source>
        <strain evidence="8">IBT 21917</strain>
    </source>
</reference>
<evidence type="ECO:0000313" key="8">
    <source>
        <dbReference type="EMBL" id="KAJ5179519.1"/>
    </source>
</evidence>
<keyword evidence="2 7" id="KW-0812">Transmembrane</keyword>
<accession>A0A9W9IIB7</accession>
<feature type="transmembrane region" description="Helical" evidence="7">
    <location>
        <begin position="73"/>
        <end position="92"/>
    </location>
</feature>
<evidence type="ECO:0000256" key="3">
    <source>
        <dbReference type="ARBA" id="ARBA00022989"/>
    </source>
</evidence>
<reference evidence="8" key="1">
    <citation type="submission" date="2022-11" db="EMBL/GenBank/DDBJ databases">
        <authorList>
            <person name="Petersen C."/>
        </authorList>
    </citation>
    <scope>NUCLEOTIDE SEQUENCE</scope>
    <source>
        <strain evidence="8">IBT 21917</strain>
    </source>
</reference>
<dbReference type="OrthoDB" id="5954308at2759"/>
<keyword evidence="4" id="KW-0560">Oxidoreductase</keyword>
<feature type="transmembrane region" description="Helical" evidence="7">
    <location>
        <begin position="104"/>
        <end position="124"/>
    </location>
</feature>
<comment type="subcellular location">
    <subcellularLocation>
        <location evidence="1">Membrane</location>
        <topology evidence="1">Multi-pass membrane protein</topology>
    </subcellularLocation>
</comment>
<dbReference type="Pfam" id="PF08592">
    <property type="entry name" value="Anthrone_oxy"/>
    <property type="match status" value="1"/>
</dbReference>
<keyword evidence="5 7" id="KW-0472">Membrane</keyword>
<dbReference type="GO" id="GO:0016020">
    <property type="term" value="C:membrane"/>
    <property type="evidence" value="ECO:0007669"/>
    <property type="project" value="UniProtKB-SubCell"/>
</dbReference>
<dbReference type="InterPro" id="IPR013901">
    <property type="entry name" value="Anthrone_oxy"/>
</dbReference>
<proteinExistence type="inferred from homology"/>
<comment type="caution">
    <text evidence="8">The sequence shown here is derived from an EMBL/GenBank/DDBJ whole genome shotgun (WGS) entry which is preliminary data.</text>
</comment>
<evidence type="ECO:0000313" key="9">
    <source>
        <dbReference type="Proteomes" id="UP001146351"/>
    </source>
</evidence>
<dbReference type="Proteomes" id="UP001146351">
    <property type="component" value="Unassembled WGS sequence"/>
</dbReference>
<gene>
    <name evidence="8" type="ORF">N7492_002729</name>
</gene>
<evidence type="ECO:0000256" key="6">
    <source>
        <dbReference type="ARBA" id="ARBA00034313"/>
    </source>
</evidence>
<evidence type="ECO:0000256" key="1">
    <source>
        <dbReference type="ARBA" id="ARBA00004141"/>
    </source>
</evidence>
<evidence type="ECO:0000256" key="4">
    <source>
        <dbReference type="ARBA" id="ARBA00023033"/>
    </source>
</evidence>
<evidence type="ECO:0000256" key="2">
    <source>
        <dbReference type="ARBA" id="ARBA00022692"/>
    </source>
</evidence>
<keyword evidence="9" id="KW-1185">Reference proteome</keyword>
<dbReference type="PANTHER" id="PTHR35042">
    <property type="entry name" value="ANTHRONE OXYGENASE ENCC"/>
    <property type="match status" value="1"/>
</dbReference>
<evidence type="ECO:0000256" key="7">
    <source>
        <dbReference type="SAM" id="Phobius"/>
    </source>
</evidence>
<protein>
    <recommendedName>
        <fullName evidence="10">DUF1772-domain-containing protein</fullName>
    </recommendedName>
</protein>
<dbReference type="EMBL" id="JAPQKO010000002">
    <property type="protein sequence ID" value="KAJ5179519.1"/>
    <property type="molecule type" value="Genomic_DNA"/>
</dbReference>
<organism evidence="8 9">
    <name type="scientific">Penicillium capsulatum</name>
    <dbReference type="NCBI Taxonomy" id="69766"/>
    <lineage>
        <taxon>Eukaryota</taxon>
        <taxon>Fungi</taxon>
        <taxon>Dikarya</taxon>
        <taxon>Ascomycota</taxon>
        <taxon>Pezizomycotina</taxon>
        <taxon>Eurotiomycetes</taxon>
        <taxon>Eurotiomycetidae</taxon>
        <taxon>Eurotiales</taxon>
        <taxon>Aspergillaceae</taxon>
        <taxon>Penicillium</taxon>
    </lineage>
</organism>
<dbReference type="GO" id="GO:0004497">
    <property type="term" value="F:monooxygenase activity"/>
    <property type="evidence" value="ECO:0007669"/>
    <property type="project" value="UniProtKB-KW"/>
</dbReference>
<keyword evidence="3 7" id="KW-1133">Transmembrane helix</keyword>
<keyword evidence="4" id="KW-0503">Monooxygenase</keyword>
<comment type="similarity">
    <text evidence="6">Belongs to the anthrone oxygenase family.</text>
</comment>
<evidence type="ECO:0008006" key="10">
    <source>
        <dbReference type="Google" id="ProtNLM"/>
    </source>
</evidence>